<organism evidence="13 14">
    <name type="scientific">Leucothrix arctica</name>
    <dbReference type="NCBI Taxonomy" id="1481894"/>
    <lineage>
        <taxon>Bacteria</taxon>
        <taxon>Pseudomonadati</taxon>
        <taxon>Pseudomonadota</taxon>
        <taxon>Gammaproteobacteria</taxon>
        <taxon>Thiotrichales</taxon>
        <taxon>Thiotrichaceae</taxon>
        <taxon>Leucothrix</taxon>
    </lineage>
</organism>
<dbReference type="GO" id="GO:0006631">
    <property type="term" value="P:fatty acid metabolic process"/>
    <property type="evidence" value="ECO:0007669"/>
    <property type="project" value="UniProtKB-KW"/>
</dbReference>
<dbReference type="InterPro" id="IPR005804">
    <property type="entry name" value="FA_desaturase_dom"/>
</dbReference>
<dbReference type="Pfam" id="PF01610">
    <property type="entry name" value="DDE_Tnp_ISL3"/>
    <property type="match status" value="1"/>
</dbReference>
<dbReference type="GO" id="GO:0016717">
    <property type="term" value="F:oxidoreductase activity, acting on paired donors, with oxidation of a pair of donors resulting in the reduction of molecular oxygen to two molecules of water"/>
    <property type="evidence" value="ECO:0007669"/>
    <property type="project" value="InterPro"/>
</dbReference>
<accession>A0A317CHA8</accession>
<reference evidence="13 14" key="1">
    <citation type="submission" date="2018-05" db="EMBL/GenBank/DDBJ databases">
        <title>Leucothrix arctica sp. nov., isolated from Arctic seawater.</title>
        <authorList>
            <person name="Choi A."/>
            <person name="Baek K."/>
        </authorList>
    </citation>
    <scope>NUCLEOTIDE SEQUENCE [LARGE SCALE GENOMIC DNA]</scope>
    <source>
        <strain evidence="13 14">IMCC9719</strain>
    </source>
</reference>
<feature type="transmembrane region" description="Helical" evidence="10">
    <location>
        <begin position="133"/>
        <end position="156"/>
    </location>
</feature>
<dbReference type="EMBL" id="QGKL01000016">
    <property type="protein sequence ID" value="PWQ97928.1"/>
    <property type="molecule type" value="Genomic_DNA"/>
</dbReference>
<keyword evidence="5 10" id="KW-1133">Transmembrane helix</keyword>
<feature type="transmembrane region" description="Helical" evidence="10">
    <location>
        <begin position="7"/>
        <end position="32"/>
    </location>
</feature>
<dbReference type="GO" id="GO:0016020">
    <property type="term" value="C:membrane"/>
    <property type="evidence" value="ECO:0007669"/>
    <property type="project" value="UniProtKB-SubCell"/>
</dbReference>
<dbReference type="PANTHER" id="PTHR11351:SF33">
    <property type="entry name" value="DELTA-9 FATTY ACID DESATURASE, DESA"/>
    <property type="match status" value="1"/>
</dbReference>
<keyword evidence="9 10" id="KW-0472">Membrane</keyword>
<feature type="transmembrane region" description="Helical" evidence="10">
    <location>
        <begin position="162"/>
        <end position="179"/>
    </location>
</feature>
<dbReference type="InterPro" id="IPR002560">
    <property type="entry name" value="Transposase_DDE"/>
</dbReference>
<dbReference type="PANTHER" id="PTHR11351">
    <property type="entry name" value="ACYL-COA DESATURASE"/>
    <property type="match status" value="1"/>
</dbReference>
<evidence type="ECO:0000256" key="10">
    <source>
        <dbReference type="SAM" id="Phobius"/>
    </source>
</evidence>
<keyword evidence="3 10" id="KW-0812">Transmembrane</keyword>
<evidence type="ECO:0000256" key="6">
    <source>
        <dbReference type="ARBA" id="ARBA00023002"/>
    </source>
</evidence>
<comment type="subcellular location">
    <subcellularLocation>
        <location evidence="1">Membrane</location>
        <topology evidence="1">Multi-pass membrane protein</topology>
    </subcellularLocation>
</comment>
<feature type="transmembrane region" description="Helical" evidence="10">
    <location>
        <begin position="52"/>
        <end position="68"/>
    </location>
</feature>
<dbReference type="InterPro" id="IPR015876">
    <property type="entry name" value="Acyl-CoA_DS"/>
</dbReference>
<evidence type="ECO:0000256" key="8">
    <source>
        <dbReference type="ARBA" id="ARBA00023098"/>
    </source>
</evidence>
<dbReference type="RefSeq" id="WP_109822434.1">
    <property type="nucleotide sequence ID" value="NZ_QGKL01000016.1"/>
</dbReference>
<keyword evidence="8" id="KW-0443">Lipid metabolism</keyword>
<evidence type="ECO:0000256" key="9">
    <source>
        <dbReference type="ARBA" id="ARBA00023136"/>
    </source>
</evidence>
<feature type="domain" description="Fatty acid desaturase" evidence="11">
    <location>
        <begin position="10"/>
        <end position="211"/>
    </location>
</feature>
<dbReference type="OrthoDB" id="9768289at2"/>
<dbReference type="Pfam" id="PF00487">
    <property type="entry name" value="FA_desaturase"/>
    <property type="match status" value="1"/>
</dbReference>
<feature type="domain" description="Transposase IS204/IS1001/IS1096/IS1165 DDE" evidence="12">
    <location>
        <begin position="307"/>
        <end position="380"/>
    </location>
</feature>
<dbReference type="Proteomes" id="UP000245506">
    <property type="component" value="Unassembled WGS sequence"/>
</dbReference>
<gene>
    <name evidence="13" type="ORF">DKT75_05540</name>
</gene>
<evidence type="ECO:0000313" key="13">
    <source>
        <dbReference type="EMBL" id="PWQ97928.1"/>
    </source>
</evidence>
<evidence type="ECO:0000256" key="1">
    <source>
        <dbReference type="ARBA" id="ARBA00004141"/>
    </source>
</evidence>
<evidence type="ECO:0000256" key="3">
    <source>
        <dbReference type="ARBA" id="ARBA00022692"/>
    </source>
</evidence>
<proteinExistence type="inferred from homology"/>
<evidence type="ECO:0000256" key="7">
    <source>
        <dbReference type="ARBA" id="ARBA00023004"/>
    </source>
</evidence>
<evidence type="ECO:0000256" key="2">
    <source>
        <dbReference type="ARBA" id="ARBA00008749"/>
    </source>
</evidence>
<protein>
    <submittedName>
        <fullName evidence="13">Acyl-CoA desaturase</fullName>
    </submittedName>
</protein>
<dbReference type="CDD" id="cd03505">
    <property type="entry name" value="Delta9-FADS-like"/>
    <property type="match status" value="1"/>
</dbReference>
<name>A0A317CHA8_9GAMM</name>
<comment type="similarity">
    <text evidence="2">Belongs to the fatty acid desaturase type 2 family.</text>
</comment>
<keyword evidence="4" id="KW-0276">Fatty acid metabolism</keyword>
<keyword evidence="7" id="KW-0408">Iron</keyword>
<dbReference type="AlphaFoldDB" id="A0A317CHA8"/>
<comment type="caution">
    <text evidence="13">The sequence shown here is derived from an EMBL/GenBank/DDBJ whole genome shotgun (WGS) entry which is preliminary data.</text>
</comment>
<keyword evidence="6" id="KW-0560">Oxidoreductase</keyword>
<evidence type="ECO:0000259" key="12">
    <source>
        <dbReference type="Pfam" id="PF01610"/>
    </source>
</evidence>
<evidence type="ECO:0000256" key="5">
    <source>
        <dbReference type="ARBA" id="ARBA00022989"/>
    </source>
</evidence>
<keyword evidence="14" id="KW-1185">Reference proteome</keyword>
<evidence type="ECO:0000313" key="14">
    <source>
        <dbReference type="Proteomes" id="UP000245506"/>
    </source>
</evidence>
<evidence type="ECO:0000256" key="4">
    <source>
        <dbReference type="ARBA" id="ARBA00022832"/>
    </source>
</evidence>
<evidence type="ECO:0000259" key="11">
    <source>
        <dbReference type="Pfam" id="PF00487"/>
    </source>
</evidence>
<sequence>MGFFPDLGLWHIVLITLGLTHITIVSVTVFLHRSQAHNSVTLGPILFHFFRFWLWLTTGIVTLEWVAIHRKHHSKCETEDDPHSPQIHGLNKVLWGGLFLYRKEAQNIETLEKYGRGTPKDWLENNVYKKHPAAGISIMLVLDLLLFGWFGLAVWVVQMAWIPFWAAGVINGVAHFVGYRNWSTGDASRNISPIGILVGGEELHNNHHAFASSARLSNKWYEIDIGWFYIRLMEILKMAKVNKVAPRLRVNRKKLSVDLETMSAVLGNRMQVISNFGKQVVNPVLKTELVAFDKADQTLIQRVLSGAVELETDAKERVLKLLATSPSLQSVYKAQEQLHELWGRTTSNQQARLESVQAWVHDAEETGIHSLQVFAQRLRGYSMV</sequence>